<organism evidence="2 3">
    <name type="scientific">Nocardioides salarius</name>
    <dbReference type="NCBI Taxonomy" id="374513"/>
    <lineage>
        <taxon>Bacteria</taxon>
        <taxon>Bacillati</taxon>
        <taxon>Actinomycetota</taxon>
        <taxon>Actinomycetes</taxon>
        <taxon>Propionibacteriales</taxon>
        <taxon>Nocardioidaceae</taxon>
        <taxon>Nocardioides</taxon>
    </lineage>
</organism>
<keyword evidence="1" id="KW-1133">Transmembrane helix</keyword>
<keyword evidence="1" id="KW-0812">Transmembrane</keyword>
<evidence type="ECO:0008006" key="4">
    <source>
        <dbReference type="Google" id="ProtNLM"/>
    </source>
</evidence>
<reference evidence="2 3" key="1">
    <citation type="submission" date="2021-01" db="EMBL/GenBank/DDBJ databases">
        <title>Sequencing the genomes of 1000 actinobacteria strains.</title>
        <authorList>
            <person name="Klenk H.-P."/>
        </authorList>
    </citation>
    <scope>NUCLEOTIDE SEQUENCE [LARGE SCALE GENOMIC DNA]</scope>
    <source>
        <strain evidence="2 3">DSM 18239</strain>
    </source>
</reference>
<evidence type="ECO:0000256" key="1">
    <source>
        <dbReference type="SAM" id="Phobius"/>
    </source>
</evidence>
<keyword evidence="3" id="KW-1185">Reference proteome</keyword>
<sequence>MSQTQTSTAGTKPGRTLSIIGAVLGVLALVVLPIVLGPIGAVLGFVAHSKGDKPFGLYVGIGSIVTTIVGMALGAALVMGMS</sequence>
<feature type="transmembrane region" description="Helical" evidence="1">
    <location>
        <begin position="20"/>
        <end position="43"/>
    </location>
</feature>
<feature type="transmembrane region" description="Helical" evidence="1">
    <location>
        <begin position="55"/>
        <end position="79"/>
    </location>
</feature>
<proteinExistence type="predicted"/>
<protein>
    <recommendedName>
        <fullName evidence="4">DUF4190 domain-containing protein</fullName>
    </recommendedName>
</protein>
<accession>A0ABS2MBI1</accession>
<dbReference type="Proteomes" id="UP000732378">
    <property type="component" value="Unassembled WGS sequence"/>
</dbReference>
<gene>
    <name evidence="2" type="ORF">JOE61_002369</name>
</gene>
<evidence type="ECO:0000313" key="3">
    <source>
        <dbReference type="Proteomes" id="UP000732378"/>
    </source>
</evidence>
<comment type="caution">
    <text evidence="2">The sequence shown here is derived from an EMBL/GenBank/DDBJ whole genome shotgun (WGS) entry which is preliminary data.</text>
</comment>
<dbReference type="RefSeq" id="WP_193668396.1">
    <property type="nucleotide sequence ID" value="NZ_JACDTV010000004.1"/>
</dbReference>
<evidence type="ECO:0000313" key="2">
    <source>
        <dbReference type="EMBL" id="MBM7508555.1"/>
    </source>
</evidence>
<keyword evidence="1" id="KW-0472">Membrane</keyword>
<name>A0ABS2MBI1_9ACTN</name>
<dbReference type="EMBL" id="JAFBBZ010000001">
    <property type="protein sequence ID" value="MBM7508555.1"/>
    <property type="molecule type" value="Genomic_DNA"/>
</dbReference>